<feature type="coiled-coil region" evidence="9">
    <location>
        <begin position="63"/>
        <end position="90"/>
    </location>
</feature>
<dbReference type="InterPro" id="IPR002104">
    <property type="entry name" value="Integrase_catalytic"/>
</dbReference>
<dbReference type="GO" id="GO:0046718">
    <property type="term" value="P:symbiont entry into host cell"/>
    <property type="evidence" value="ECO:0007669"/>
    <property type="project" value="UniProtKB-KW"/>
</dbReference>
<dbReference type="PROSITE" id="PS51898">
    <property type="entry name" value="TYR_RECOMBINASE"/>
    <property type="match status" value="1"/>
</dbReference>
<dbReference type="GO" id="GO:0003677">
    <property type="term" value="F:DNA binding"/>
    <property type="evidence" value="ECO:0007669"/>
    <property type="project" value="UniProtKB-KW"/>
</dbReference>
<evidence type="ECO:0000256" key="1">
    <source>
        <dbReference type="ARBA" id="ARBA00008857"/>
    </source>
</evidence>
<evidence type="ECO:0000259" key="10">
    <source>
        <dbReference type="PROSITE" id="PS51898"/>
    </source>
</evidence>
<dbReference type="InterPro" id="IPR010998">
    <property type="entry name" value="Integrase_recombinase_N"/>
</dbReference>
<feature type="domain" description="Tyr recombinase" evidence="10">
    <location>
        <begin position="195"/>
        <end position="376"/>
    </location>
</feature>
<dbReference type="InterPro" id="IPR013762">
    <property type="entry name" value="Integrase-like_cat_sf"/>
</dbReference>
<keyword evidence="9" id="KW-0175">Coiled coil</keyword>
<evidence type="ECO:0000256" key="5">
    <source>
        <dbReference type="ARBA" id="ARBA00023172"/>
    </source>
</evidence>
<organism evidence="11">
    <name type="scientific">Helicobacter phage SwC520G</name>
    <dbReference type="NCBI Taxonomy" id="1852686"/>
    <lineage>
        <taxon>Viruses</taxon>
    </lineage>
</organism>
<keyword evidence="4" id="KW-0238">DNA-binding</keyword>
<name>A0A1S5RHF7_9VIRU</name>
<keyword evidence="6" id="KW-1179">Viral genome integration</keyword>
<evidence type="ECO:0000256" key="8">
    <source>
        <dbReference type="ARBA" id="ARBA00049605"/>
    </source>
</evidence>
<dbReference type="SUPFAM" id="SSF56349">
    <property type="entry name" value="DNA breaking-rejoining enzymes"/>
    <property type="match status" value="1"/>
</dbReference>
<dbReference type="CDD" id="cd01189">
    <property type="entry name" value="INT_ICEBs1_C_like"/>
    <property type="match status" value="1"/>
</dbReference>
<dbReference type="Gene3D" id="1.10.150.130">
    <property type="match status" value="1"/>
</dbReference>
<evidence type="ECO:0000256" key="2">
    <source>
        <dbReference type="ARBA" id="ARBA00016082"/>
    </source>
</evidence>
<evidence type="ECO:0000313" key="11">
    <source>
        <dbReference type="EMBL" id="ANT45494.1"/>
    </source>
</evidence>
<dbReference type="Pfam" id="PF00589">
    <property type="entry name" value="Phage_integrase"/>
    <property type="match status" value="1"/>
</dbReference>
<dbReference type="GO" id="GO:0075713">
    <property type="term" value="P:establishment of integrated proviral latency"/>
    <property type="evidence" value="ECO:0007669"/>
    <property type="project" value="UniProtKB-KW"/>
</dbReference>
<reference evidence="11" key="1">
    <citation type="journal article" date="2017" name="Sci. Rep.">
        <title>Genomic structure and insertion sites of Helicobacter pylori prophages from various geographical origins.</title>
        <authorList>
            <person name="Vale F.F."/>
            <person name="Nunes A."/>
            <person name="Oleastro M."/>
            <person name="Gomes J.P."/>
            <person name="Sampaio D.A."/>
            <person name="Rocha R."/>
            <person name="Vitor J.M."/>
            <person name="Engstrand L."/>
            <person name="Pascoe B."/>
            <person name="Berthenet E."/>
            <person name="Sheppard S.K."/>
            <person name="Hitchings M.D."/>
            <person name="Megraud F."/>
            <person name="Vadivelu J."/>
            <person name="Lehours P."/>
        </authorList>
    </citation>
    <scope>NUCLEOTIDE SEQUENCE</scope>
</reference>
<dbReference type="GO" id="GO:0015074">
    <property type="term" value="P:DNA integration"/>
    <property type="evidence" value="ECO:0007669"/>
    <property type="project" value="UniProtKB-KW"/>
</dbReference>
<accession>A0A1S5RHF7</accession>
<dbReference type="PANTHER" id="PTHR30629:SF2">
    <property type="entry name" value="PROPHAGE INTEGRASE INTS-RELATED"/>
    <property type="match status" value="1"/>
</dbReference>
<dbReference type="GO" id="GO:0006310">
    <property type="term" value="P:DNA recombination"/>
    <property type="evidence" value="ECO:0007669"/>
    <property type="project" value="UniProtKB-KW"/>
</dbReference>
<evidence type="ECO:0000256" key="9">
    <source>
        <dbReference type="SAM" id="Coils"/>
    </source>
</evidence>
<evidence type="ECO:0000256" key="7">
    <source>
        <dbReference type="ARBA" id="ARBA00023296"/>
    </source>
</evidence>
<comment type="function">
    <text evidence="8">Integrase is necessary for integration of the phage into the host genome by site-specific recombination. In conjunction with excisionase, integrase is also necessary for excision of the prophage from the host genome.</text>
</comment>
<dbReference type="Gene3D" id="1.10.443.10">
    <property type="entry name" value="Intergrase catalytic core"/>
    <property type="match status" value="1"/>
</dbReference>
<dbReference type="InterPro" id="IPR050808">
    <property type="entry name" value="Phage_Integrase"/>
</dbReference>
<evidence type="ECO:0000256" key="3">
    <source>
        <dbReference type="ARBA" id="ARBA00022908"/>
    </source>
</evidence>
<proteinExistence type="inferred from homology"/>
<keyword evidence="7" id="KW-1160">Virus entry into host cell</keyword>
<dbReference type="InterPro" id="IPR011010">
    <property type="entry name" value="DNA_brk_join_enz"/>
</dbReference>
<dbReference type="GO" id="GO:0044826">
    <property type="term" value="P:viral genome integration into host DNA"/>
    <property type="evidence" value="ECO:0007669"/>
    <property type="project" value="UniProtKB-KW"/>
</dbReference>
<dbReference type="PANTHER" id="PTHR30629">
    <property type="entry name" value="PROPHAGE INTEGRASE"/>
    <property type="match status" value="1"/>
</dbReference>
<protein>
    <recommendedName>
        <fullName evidence="2">Integrase</fullName>
    </recommendedName>
</protein>
<evidence type="ECO:0000256" key="4">
    <source>
        <dbReference type="ARBA" id="ARBA00023125"/>
    </source>
</evidence>
<keyword evidence="5" id="KW-0233">DNA recombination</keyword>
<sequence>MKNAFNLYKRDYKGEETLYLNYYNKTNKRFRVSLRKATDCLKMKTDEALEFFKDKSLKEILAFVNRLEAIKNANKRVKNAEKQTHRIQSKITLLQALKQFLALKIGLKQTSINSLENVFNSIFSVMGLKESDKLKKITQERIAQYHEKTLILYKKNTIHNLNANLKSFLAFCEQERFIEKNPYYTITLKNAQESKAIDPFNLEEVKTLIENAPSLRLKAFLMVAFLTGLRTGEQLALLWEDIDFNEKKIVINKSLNELGQITSPKNKPSIREVDLLEPVEKILKELKESEPENKKFVFIDMPKRSSFFQRHFKKLLKALNLKDRKLYATRHTFASLMLSQGEEAMWISQTLGHKDLNTTYNTYSHYIPKQDKERAKFLKGIL</sequence>
<evidence type="ECO:0000256" key="6">
    <source>
        <dbReference type="ARBA" id="ARBA00023195"/>
    </source>
</evidence>
<dbReference type="EMBL" id="KX119184">
    <property type="protein sequence ID" value="ANT45494.1"/>
    <property type="molecule type" value="Genomic_DNA"/>
</dbReference>
<comment type="similarity">
    <text evidence="1">Belongs to the 'phage' integrase family.</text>
</comment>
<keyword evidence="3" id="KW-0229">DNA integration</keyword>